<dbReference type="InterPro" id="IPR009057">
    <property type="entry name" value="Homeodomain-like_sf"/>
</dbReference>
<organism evidence="4 5">
    <name type="scientific">Phytohabitans rumicis</name>
    <dbReference type="NCBI Taxonomy" id="1076125"/>
    <lineage>
        <taxon>Bacteria</taxon>
        <taxon>Bacillati</taxon>
        <taxon>Actinomycetota</taxon>
        <taxon>Actinomycetes</taxon>
        <taxon>Micromonosporales</taxon>
        <taxon>Micromonosporaceae</taxon>
    </lineage>
</organism>
<comment type="caution">
    <text evidence="4">The sequence shown here is derived from an EMBL/GenBank/DDBJ whole genome shotgun (WGS) entry which is preliminary data.</text>
</comment>
<sequence length="136" mass="15076">MWPVAQAVAARAGVGKHTIYRRWPSKGALFLDALLPTEGRVLEIVDTHGARQGADLPGHELHRRELGEVGGPKDNRPPVGWRIDEHVVVGRRSGALDRLGGPRVRGEEPERCVPHRIGVLRMEGGRRYELTHTQGH</sequence>
<proteinExistence type="predicted"/>
<evidence type="ECO:0000256" key="2">
    <source>
        <dbReference type="SAM" id="MobiDB-lite"/>
    </source>
</evidence>
<dbReference type="GO" id="GO:0003677">
    <property type="term" value="F:DNA binding"/>
    <property type="evidence" value="ECO:0007669"/>
    <property type="project" value="UniProtKB-KW"/>
</dbReference>
<name>A0A6V8LNH6_9ACTN</name>
<protein>
    <recommendedName>
        <fullName evidence="3">HTH tetR-type domain-containing protein</fullName>
    </recommendedName>
</protein>
<feature type="domain" description="HTH tetR-type" evidence="3">
    <location>
        <begin position="6"/>
        <end position="32"/>
    </location>
</feature>
<evidence type="ECO:0000259" key="3">
    <source>
        <dbReference type="Pfam" id="PF00440"/>
    </source>
</evidence>
<dbReference type="AlphaFoldDB" id="A0A6V8LNH6"/>
<reference evidence="4 5" key="1">
    <citation type="submission" date="2020-03" db="EMBL/GenBank/DDBJ databases">
        <title>Whole genome shotgun sequence of Phytohabitans rumicis NBRC 108638.</title>
        <authorList>
            <person name="Komaki H."/>
            <person name="Tamura T."/>
        </authorList>
    </citation>
    <scope>NUCLEOTIDE SEQUENCE [LARGE SCALE GENOMIC DNA]</scope>
    <source>
        <strain evidence="4 5">NBRC 108638</strain>
    </source>
</reference>
<dbReference type="Proteomes" id="UP000482960">
    <property type="component" value="Unassembled WGS sequence"/>
</dbReference>
<feature type="compositionally biased region" description="Basic and acidic residues" evidence="2">
    <location>
        <begin position="57"/>
        <end position="80"/>
    </location>
</feature>
<dbReference type="EMBL" id="BLPG01000002">
    <property type="protein sequence ID" value="GFJ95637.1"/>
    <property type="molecule type" value="Genomic_DNA"/>
</dbReference>
<dbReference type="SUPFAM" id="SSF46689">
    <property type="entry name" value="Homeodomain-like"/>
    <property type="match status" value="1"/>
</dbReference>
<reference evidence="4 5" key="2">
    <citation type="submission" date="2020-03" db="EMBL/GenBank/DDBJ databases">
        <authorList>
            <person name="Ichikawa N."/>
            <person name="Kimura A."/>
            <person name="Kitahashi Y."/>
            <person name="Uohara A."/>
        </authorList>
    </citation>
    <scope>NUCLEOTIDE SEQUENCE [LARGE SCALE GENOMIC DNA]</scope>
    <source>
        <strain evidence="4 5">NBRC 108638</strain>
    </source>
</reference>
<keyword evidence="5" id="KW-1185">Reference proteome</keyword>
<accession>A0A6V8LNH6</accession>
<keyword evidence="1" id="KW-0238">DNA-binding</keyword>
<dbReference type="Gene3D" id="1.10.357.10">
    <property type="entry name" value="Tetracycline Repressor, domain 2"/>
    <property type="match status" value="1"/>
</dbReference>
<gene>
    <name evidence="4" type="ORF">Prum_092790</name>
</gene>
<evidence type="ECO:0000313" key="5">
    <source>
        <dbReference type="Proteomes" id="UP000482960"/>
    </source>
</evidence>
<dbReference type="Pfam" id="PF00440">
    <property type="entry name" value="TetR_N"/>
    <property type="match status" value="1"/>
</dbReference>
<evidence type="ECO:0000313" key="4">
    <source>
        <dbReference type="EMBL" id="GFJ95637.1"/>
    </source>
</evidence>
<feature type="region of interest" description="Disordered" evidence="2">
    <location>
        <begin position="51"/>
        <end position="80"/>
    </location>
</feature>
<evidence type="ECO:0000256" key="1">
    <source>
        <dbReference type="ARBA" id="ARBA00023125"/>
    </source>
</evidence>
<dbReference type="InterPro" id="IPR001647">
    <property type="entry name" value="HTH_TetR"/>
</dbReference>